<accession>A0A562NLF9</accession>
<dbReference type="Proteomes" id="UP000317122">
    <property type="component" value="Unassembled WGS sequence"/>
</dbReference>
<dbReference type="EMBL" id="VLKT01000027">
    <property type="protein sequence ID" value="TWI33045.1"/>
    <property type="molecule type" value="Genomic_DNA"/>
</dbReference>
<dbReference type="Gene3D" id="3.30.420.240">
    <property type="match status" value="1"/>
</dbReference>
<organism evidence="1 2">
    <name type="scientific">Mesorhizobium tianshanense</name>
    <dbReference type="NCBI Taxonomy" id="39844"/>
    <lineage>
        <taxon>Bacteria</taxon>
        <taxon>Pseudomonadati</taxon>
        <taxon>Pseudomonadota</taxon>
        <taxon>Alphaproteobacteria</taxon>
        <taxon>Hyphomicrobiales</taxon>
        <taxon>Phyllobacteriaceae</taxon>
        <taxon>Mesorhizobium</taxon>
    </lineage>
</organism>
<name>A0A562NLF9_9HYPH</name>
<gene>
    <name evidence="1" type="ORF">IQ26_04254</name>
</gene>
<evidence type="ECO:0000313" key="2">
    <source>
        <dbReference type="Proteomes" id="UP000317122"/>
    </source>
</evidence>
<dbReference type="Gene3D" id="3.40.50.300">
    <property type="entry name" value="P-loop containing nucleotide triphosphate hydrolases"/>
    <property type="match status" value="1"/>
</dbReference>
<dbReference type="RefSeq" id="WP_145720312.1">
    <property type="nucleotide sequence ID" value="NZ_BSPF01000014.1"/>
</dbReference>
<dbReference type="OrthoDB" id="280696at2"/>
<dbReference type="InterPro" id="IPR027417">
    <property type="entry name" value="P-loop_NTPase"/>
</dbReference>
<comment type="caution">
    <text evidence="1">The sequence shown here is derived from an EMBL/GenBank/DDBJ whole genome shotgun (WGS) entry which is preliminary data.</text>
</comment>
<proteinExistence type="predicted"/>
<reference evidence="1 2" key="1">
    <citation type="journal article" date="2015" name="Stand. Genomic Sci.">
        <title>Genomic Encyclopedia of Bacterial and Archaeal Type Strains, Phase III: the genomes of soil and plant-associated and newly described type strains.</title>
        <authorList>
            <person name="Whitman W.B."/>
            <person name="Woyke T."/>
            <person name="Klenk H.P."/>
            <person name="Zhou Y."/>
            <person name="Lilburn T.G."/>
            <person name="Beck B.J."/>
            <person name="De Vos P."/>
            <person name="Vandamme P."/>
            <person name="Eisen J.A."/>
            <person name="Garrity G."/>
            <person name="Hugenholtz P."/>
            <person name="Kyrpides N.C."/>
        </authorList>
    </citation>
    <scope>NUCLEOTIDE SEQUENCE [LARGE SCALE GENOMIC DNA]</scope>
    <source>
        <strain evidence="1 2">CGMCC 1.2546</strain>
    </source>
</reference>
<evidence type="ECO:0000313" key="1">
    <source>
        <dbReference type="EMBL" id="TWI33045.1"/>
    </source>
</evidence>
<keyword evidence="2" id="KW-1185">Reference proteome</keyword>
<protein>
    <submittedName>
        <fullName evidence="1">Phage terminase large subunit-like protein</fullName>
    </submittedName>
</protein>
<sequence>MNILQACADPNLFAPWFRRRDTYTAWFSFLAALFALPLDDAQLRLYREHTGRSAPPEQASSEAWLIVGRRGGKSFMMALIAVYLACFRSYREHLAPGERATVLVIAADRKQARIIVRYVRAMLEGIPLLAKLLVNSNAESFDLSNSVTIEIGTASFRSTRGYTFAAIVGDEVAFWRTGDDSANPDFEILAAVRPGLATIPGSMLICASSPYARRGALFDAWKRYWGKDQTPLVWRAPTRAMNPTLPQTVVDEAMERDAASAKAEYGAEWREDIEAFVNLTVVERCIRTDLPVRKPERARLGSYVAFVDPAGGSGSDSFTLGIAHLDGDMAILDALLEERPPFSPDSVVKKFADFLSTYDISSVEGDRYAGEWPREAFRKRGIEYRLADKTRSELYLALLPALNNESVDLLDNPKLVNQLVGLERRVARGGRESVDHPPGGHDDLANAAAGVINMVTRPSLRTVTITTAIPI</sequence>
<dbReference type="AlphaFoldDB" id="A0A562NLF9"/>